<dbReference type="EMBL" id="JAJSOF020000021">
    <property type="protein sequence ID" value="KAJ4437606.1"/>
    <property type="molecule type" value="Genomic_DNA"/>
</dbReference>
<name>A0ABQ8STT9_PERAM</name>
<evidence type="ECO:0000313" key="1">
    <source>
        <dbReference type="EMBL" id="KAJ4437606.1"/>
    </source>
</evidence>
<comment type="caution">
    <text evidence="1">The sequence shown here is derived from an EMBL/GenBank/DDBJ whole genome shotgun (WGS) entry which is preliminary data.</text>
</comment>
<reference evidence="1 2" key="1">
    <citation type="journal article" date="2022" name="Allergy">
        <title>Genome assembly and annotation of Periplaneta americana reveal a comprehensive cockroach allergen profile.</title>
        <authorList>
            <person name="Wang L."/>
            <person name="Xiong Q."/>
            <person name="Saelim N."/>
            <person name="Wang L."/>
            <person name="Nong W."/>
            <person name="Wan A.T."/>
            <person name="Shi M."/>
            <person name="Liu X."/>
            <person name="Cao Q."/>
            <person name="Hui J.H.L."/>
            <person name="Sookrung N."/>
            <person name="Leung T.F."/>
            <person name="Tungtrongchitr A."/>
            <person name="Tsui S.K.W."/>
        </authorList>
    </citation>
    <scope>NUCLEOTIDE SEQUENCE [LARGE SCALE GENOMIC DNA]</scope>
    <source>
        <strain evidence="1">PWHHKU_190912</strain>
    </source>
</reference>
<accession>A0ABQ8STT9</accession>
<proteinExistence type="predicted"/>
<dbReference type="Proteomes" id="UP001148838">
    <property type="component" value="Unassembled WGS sequence"/>
</dbReference>
<gene>
    <name evidence="1" type="ORF">ANN_17751</name>
</gene>
<evidence type="ECO:0000313" key="2">
    <source>
        <dbReference type="Proteomes" id="UP001148838"/>
    </source>
</evidence>
<sequence>MAGLCEGGNEPPGSLKAVPAICYRSPCSPDMTPLDFCQWDFVKDQTHSTHVENLGNLRQKDLSSHRQHYTANVAE</sequence>
<keyword evidence="2" id="KW-1185">Reference proteome</keyword>
<organism evidence="1 2">
    <name type="scientific">Periplaneta americana</name>
    <name type="common">American cockroach</name>
    <name type="synonym">Blatta americana</name>
    <dbReference type="NCBI Taxonomy" id="6978"/>
    <lineage>
        <taxon>Eukaryota</taxon>
        <taxon>Metazoa</taxon>
        <taxon>Ecdysozoa</taxon>
        <taxon>Arthropoda</taxon>
        <taxon>Hexapoda</taxon>
        <taxon>Insecta</taxon>
        <taxon>Pterygota</taxon>
        <taxon>Neoptera</taxon>
        <taxon>Polyneoptera</taxon>
        <taxon>Dictyoptera</taxon>
        <taxon>Blattodea</taxon>
        <taxon>Blattoidea</taxon>
        <taxon>Blattidae</taxon>
        <taxon>Blattinae</taxon>
        <taxon>Periplaneta</taxon>
    </lineage>
</organism>
<protein>
    <submittedName>
        <fullName evidence="1">Uncharacterized protein</fullName>
    </submittedName>
</protein>